<dbReference type="PATRIC" id="fig|326442.8.peg.2262"/>
<dbReference type="EMBL" id="CR954246">
    <property type="protein sequence ID" value="CAI87398.1"/>
    <property type="molecule type" value="Genomic_DNA"/>
</dbReference>
<accession>Q3II00</accession>
<gene>
    <name evidence="1" type="ordered locus">PSHAa2349</name>
</gene>
<evidence type="ECO:0000313" key="1">
    <source>
        <dbReference type="EMBL" id="CAI87398.1"/>
    </source>
</evidence>
<evidence type="ECO:0000313" key="2">
    <source>
        <dbReference type="Proteomes" id="UP000006843"/>
    </source>
</evidence>
<organism evidence="1 2">
    <name type="scientific">Pseudoalteromonas translucida (strain TAC 125)</name>
    <dbReference type="NCBI Taxonomy" id="326442"/>
    <lineage>
        <taxon>Bacteria</taxon>
        <taxon>Pseudomonadati</taxon>
        <taxon>Pseudomonadota</taxon>
        <taxon>Gammaproteobacteria</taxon>
        <taxon>Alteromonadales</taxon>
        <taxon>Pseudoalteromonadaceae</taxon>
        <taxon>Pseudoalteromonas</taxon>
    </lineage>
</organism>
<dbReference type="STRING" id="326442.PSHAa2349"/>
<proteinExistence type="predicted"/>
<name>Q3II00_PSET1</name>
<dbReference type="HOGENOM" id="CLU_050205_0_0_6"/>
<dbReference type="KEGG" id="pha:PSHAa2349"/>
<dbReference type="BioCyc" id="PHAL326442:PSHA_RS11565-MONOMER"/>
<sequence>MEKDEDGHYFNNTFKGLEGVSNLNACVGNNGFPDLPHYAQGFLDAAYTLGELVTLNNIEYSVDEFIYPIAFNLRHSVELWLMHFTQCLRGIRSADLYGICPKDGSRFRLTQKHMEKTHNIVTLWEWWLINSQERDSRLVQINEQLKEYVEDISAIDPTGQTFRYPYSTEEEKHLVKTPIINIYNLTARIGEVRILLNELNHLLKELVGEYDLCTYTKTLSRAEISLISKSIPPINRWKEQVFKEVKSEIKEIYKIGNAEFSTALDIIKSHRTFAHNIGINFDLKAATFEDLHVFLDAWLLYHPDIMKKRLENDYEKPISSFVSGKDIDANELYEGMIRRAKIVKEVYDKLGIAAQADFSTLFYLARYNNYCENYDWIYDRELNELTHAQNNKSDAVEFLKHVLEKPNYIQNLSNSLIILSQDILLQNLKKHYEGRIIFDVDIV</sequence>
<dbReference type="Proteomes" id="UP000006843">
    <property type="component" value="Chromosome I"/>
</dbReference>
<reference evidence="1 2" key="1">
    <citation type="journal article" date="2005" name="Genome Res.">
        <title>Coping with cold: the genome of the versatile marine Antarctica bacterium Pseudoalteromonas haloplanktis TAC125.</title>
        <authorList>
            <person name="Medigue C."/>
            <person name="Krin E."/>
            <person name="Pascal G."/>
            <person name="Barbe V."/>
            <person name="Bernsel A."/>
            <person name="Bertin P."/>
            <person name="Cheung F."/>
            <person name="Cruveiller S."/>
            <person name="Damico S."/>
            <person name="Duilio A."/>
            <person name="Fang G."/>
            <person name="Feller G."/>
            <person name="Mangenot S."/>
            <person name="Marino G."/>
            <person name="Nilsson J."/>
            <person name="Parilli E."/>
            <person name="Rocha E."/>
            <person name="Rouy Z."/>
            <person name="Sekowska A."/>
            <person name="Tutino M.L."/>
            <person name="Vallenet D."/>
            <person name="von Heijne G."/>
            <person name="Danchin A."/>
        </authorList>
    </citation>
    <scope>NUCLEOTIDE SEQUENCE [LARGE SCALE GENOMIC DNA]</scope>
    <source>
        <strain evidence="2">TAC 125</strain>
    </source>
</reference>
<keyword evidence="2" id="KW-1185">Reference proteome</keyword>
<dbReference type="eggNOG" id="ENOG50304GB">
    <property type="taxonomic scope" value="Bacteria"/>
</dbReference>
<dbReference type="AlphaFoldDB" id="Q3II00"/>
<protein>
    <submittedName>
        <fullName evidence="1">Orphan protein</fullName>
    </submittedName>
</protein>